<comment type="caution">
    <text evidence="2">The sequence shown here is derived from an EMBL/GenBank/DDBJ whole genome shotgun (WGS) entry which is preliminary data.</text>
</comment>
<gene>
    <name evidence="2" type="ORF">A3SI_10824</name>
</gene>
<dbReference type="AlphaFoldDB" id="I5C397"/>
<evidence type="ECO:0008006" key="4">
    <source>
        <dbReference type="Google" id="ProtNLM"/>
    </source>
</evidence>
<sequence length="177" mass="20057">MLFYAKTASCLLLFLLLVTCVHAQRPIFYQLELGTERFYMRTFDVDPGPNWSGFPLEGSSSFALDLGLGIQTKKWASLGIGLGYAYFPENTLVRVALQSEIHPFQRTLSPFLRMRLGYSSLNTFEENSRQSPLAEGIFGLRYRLSPVVALELSSGVALTQQTLFIPIRIACRWMPHR</sequence>
<name>I5C397_9BACT</name>
<dbReference type="EMBL" id="AJYA01000022">
    <property type="protein sequence ID" value="EIM76299.1"/>
    <property type="molecule type" value="Genomic_DNA"/>
</dbReference>
<reference evidence="2 3" key="1">
    <citation type="submission" date="2012-05" db="EMBL/GenBank/DDBJ databases">
        <title>Genome sequence of Nitritalea halalkaliphila LW7.</title>
        <authorList>
            <person name="Jangir P.K."/>
            <person name="Singh A."/>
            <person name="Shivaji S."/>
            <person name="Sharma R."/>
        </authorList>
    </citation>
    <scope>NUCLEOTIDE SEQUENCE [LARGE SCALE GENOMIC DNA]</scope>
    <source>
        <strain evidence="2 3">LW7</strain>
    </source>
</reference>
<evidence type="ECO:0000313" key="2">
    <source>
        <dbReference type="EMBL" id="EIM76299.1"/>
    </source>
</evidence>
<evidence type="ECO:0000256" key="1">
    <source>
        <dbReference type="SAM" id="SignalP"/>
    </source>
</evidence>
<organism evidence="2 3">
    <name type="scientific">Nitritalea halalkaliphila LW7</name>
    <dbReference type="NCBI Taxonomy" id="1189621"/>
    <lineage>
        <taxon>Bacteria</taxon>
        <taxon>Pseudomonadati</taxon>
        <taxon>Bacteroidota</taxon>
        <taxon>Cytophagia</taxon>
        <taxon>Cytophagales</taxon>
        <taxon>Cyclobacteriaceae</taxon>
        <taxon>Nitritalea</taxon>
    </lineage>
</organism>
<feature type="chain" id="PRO_5003699910" description="Outer membrane protein beta-barrel domain-containing protein" evidence="1">
    <location>
        <begin position="24"/>
        <end position="177"/>
    </location>
</feature>
<feature type="signal peptide" evidence="1">
    <location>
        <begin position="1"/>
        <end position="23"/>
    </location>
</feature>
<keyword evidence="1" id="KW-0732">Signal</keyword>
<keyword evidence="3" id="KW-1185">Reference proteome</keyword>
<accession>I5C397</accession>
<evidence type="ECO:0000313" key="3">
    <source>
        <dbReference type="Proteomes" id="UP000005551"/>
    </source>
</evidence>
<proteinExistence type="predicted"/>
<protein>
    <recommendedName>
        <fullName evidence="4">Outer membrane protein beta-barrel domain-containing protein</fullName>
    </recommendedName>
</protein>
<dbReference type="Proteomes" id="UP000005551">
    <property type="component" value="Unassembled WGS sequence"/>
</dbReference>